<comment type="catalytic activity">
    <reaction evidence="1">
        <text>[E2 ubiquitin-conjugating enzyme]-S-ubiquitinyl-L-cysteine + [acceptor protein]-L-lysine = [E2 ubiquitin-conjugating enzyme]-L-cysteine + [acceptor protein]-N(6)-ubiquitinyl-L-lysine.</text>
        <dbReference type="EC" id="2.3.2.31"/>
    </reaction>
</comment>
<evidence type="ECO:0000256" key="8">
    <source>
        <dbReference type="ARBA" id="ARBA00022833"/>
    </source>
</evidence>
<evidence type="ECO:0000256" key="9">
    <source>
        <dbReference type="PROSITE-ProRule" id="PRU00175"/>
    </source>
</evidence>
<dbReference type="InterPro" id="IPR013083">
    <property type="entry name" value="Znf_RING/FYVE/PHD"/>
</dbReference>
<keyword evidence="3" id="KW-0808">Transferase</keyword>
<dbReference type="GO" id="GO:0016567">
    <property type="term" value="P:protein ubiquitination"/>
    <property type="evidence" value="ECO:0007669"/>
    <property type="project" value="InterPro"/>
</dbReference>
<accession>A0A177DDH2</accession>
<dbReference type="Gene3D" id="3.30.40.10">
    <property type="entry name" value="Zinc/RING finger domain, C3HC4 (zinc finger)"/>
    <property type="match status" value="1"/>
</dbReference>
<proteinExistence type="predicted"/>
<dbReference type="PANTHER" id="PTHR11685">
    <property type="entry name" value="RBR FAMILY RING FINGER AND IBR DOMAIN-CONTAINING"/>
    <property type="match status" value="1"/>
</dbReference>
<evidence type="ECO:0000256" key="2">
    <source>
        <dbReference type="ARBA" id="ARBA00012251"/>
    </source>
</evidence>
<dbReference type="VEuPathDB" id="FungiDB:CC77DRAFT_942413"/>
<evidence type="ECO:0000256" key="10">
    <source>
        <dbReference type="SAM" id="Coils"/>
    </source>
</evidence>
<dbReference type="InterPro" id="IPR031127">
    <property type="entry name" value="E3_UB_ligase_RBR"/>
</dbReference>
<evidence type="ECO:0000256" key="6">
    <source>
        <dbReference type="ARBA" id="ARBA00022771"/>
    </source>
</evidence>
<sequence>MFRGVSQQAPQDNLLKRIRDRRAEIKNNEAPEVVSWIVVLKLPKQKVCSVCAETLPRQRFPRLADCEHDPDVCNECFLLWLKQQMESVTNVLCPSSGCNHAITHEDVRKNTPQDVFTRFDELSMRSLLSADKSFLYCQAEGCSSGQIHDTGIEGPIFRCAACGYRMCTAHDPIIPFHENESCTQYSARIAREIAQAEEEERARTQQEEEARVRREQEAASAAEVAKSSVECPGCGVQIQKTEGCGHMTCNNCRFEFCYVCRAPYAGRQGVRQIGNTAHNESCRYHPTKLPMYQGTA</sequence>
<dbReference type="Proteomes" id="UP000077248">
    <property type="component" value="Unassembled WGS sequence"/>
</dbReference>
<gene>
    <name evidence="13" type="ORF">CC77DRAFT_942413</name>
</gene>
<feature type="domain" description="RING-type" evidence="12">
    <location>
        <begin position="44"/>
        <end position="282"/>
    </location>
</feature>
<dbReference type="Pfam" id="PF01485">
    <property type="entry name" value="IBR"/>
    <property type="match status" value="1"/>
</dbReference>
<keyword evidence="6 9" id="KW-0863">Zinc-finger</keyword>
<dbReference type="KEGG" id="aalt:CC77DRAFT_942413"/>
<keyword evidence="5" id="KW-0677">Repeat</keyword>
<evidence type="ECO:0000256" key="7">
    <source>
        <dbReference type="ARBA" id="ARBA00022786"/>
    </source>
</evidence>
<dbReference type="PROSITE" id="PS51873">
    <property type="entry name" value="TRIAD"/>
    <property type="match status" value="1"/>
</dbReference>
<keyword evidence="4" id="KW-0479">Metal-binding</keyword>
<evidence type="ECO:0000256" key="5">
    <source>
        <dbReference type="ARBA" id="ARBA00022737"/>
    </source>
</evidence>
<feature type="domain" description="RING-type" evidence="11">
    <location>
        <begin position="48"/>
        <end position="94"/>
    </location>
</feature>
<evidence type="ECO:0000256" key="4">
    <source>
        <dbReference type="ARBA" id="ARBA00022723"/>
    </source>
</evidence>
<dbReference type="GeneID" id="29120455"/>
<evidence type="ECO:0000313" key="14">
    <source>
        <dbReference type="Proteomes" id="UP000077248"/>
    </source>
</evidence>
<evidence type="ECO:0000313" key="13">
    <source>
        <dbReference type="EMBL" id="OAG17287.1"/>
    </source>
</evidence>
<evidence type="ECO:0000256" key="1">
    <source>
        <dbReference type="ARBA" id="ARBA00001798"/>
    </source>
</evidence>
<dbReference type="EC" id="2.3.2.31" evidence="2"/>
<keyword evidence="8" id="KW-0862">Zinc</keyword>
<dbReference type="InterPro" id="IPR002867">
    <property type="entry name" value="IBR_dom"/>
</dbReference>
<dbReference type="InterPro" id="IPR001841">
    <property type="entry name" value="Znf_RING"/>
</dbReference>
<dbReference type="OMA" id="CMVAAEM"/>
<organism evidence="13 14">
    <name type="scientific">Alternaria alternata</name>
    <name type="common">Alternaria rot fungus</name>
    <name type="synonym">Torula alternata</name>
    <dbReference type="NCBI Taxonomy" id="5599"/>
    <lineage>
        <taxon>Eukaryota</taxon>
        <taxon>Fungi</taxon>
        <taxon>Dikarya</taxon>
        <taxon>Ascomycota</taxon>
        <taxon>Pezizomycotina</taxon>
        <taxon>Dothideomycetes</taxon>
        <taxon>Pleosporomycetidae</taxon>
        <taxon>Pleosporales</taxon>
        <taxon>Pleosporineae</taxon>
        <taxon>Pleosporaceae</taxon>
        <taxon>Alternaria</taxon>
        <taxon>Alternaria sect. Alternaria</taxon>
        <taxon>Alternaria alternata complex</taxon>
    </lineage>
</organism>
<dbReference type="InterPro" id="IPR044066">
    <property type="entry name" value="TRIAD_supradom"/>
</dbReference>
<dbReference type="SUPFAM" id="SSF57850">
    <property type="entry name" value="RING/U-box"/>
    <property type="match status" value="2"/>
</dbReference>
<dbReference type="GO" id="GO:0061630">
    <property type="term" value="F:ubiquitin protein ligase activity"/>
    <property type="evidence" value="ECO:0007669"/>
    <property type="project" value="UniProtKB-EC"/>
</dbReference>
<keyword evidence="14" id="KW-1185">Reference proteome</keyword>
<feature type="coiled-coil region" evidence="10">
    <location>
        <begin position="187"/>
        <end position="216"/>
    </location>
</feature>
<evidence type="ECO:0000259" key="12">
    <source>
        <dbReference type="PROSITE" id="PS51873"/>
    </source>
</evidence>
<evidence type="ECO:0000259" key="11">
    <source>
        <dbReference type="PROSITE" id="PS50089"/>
    </source>
</evidence>
<reference evidence="13 14" key="1">
    <citation type="submission" date="2016-05" db="EMBL/GenBank/DDBJ databases">
        <title>Comparative analysis of secretome profiles of manganese(II)-oxidizing ascomycete fungi.</title>
        <authorList>
            <consortium name="DOE Joint Genome Institute"/>
            <person name="Zeiner C.A."/>
            <person name="Purvine S.O."/>
            <person name="Zink E.M."/>
            <person name="Wu S."/>
            <person name="Pasa-Tolic L."/>
            <person name="Chaput D.L."/>
            <person name="Haridas S."/>
            <person name="Grigoriev I.V."/>
            <person name="Santelli C.M."/>
            <person name="Hansel C.M."/>
        </authorList>
    </citation>
    <scope>NUCLEOTIDE SEQUENCE [LARGE SCALE GENOMIC DNA]</scope>
    <source>
        <strain evidence="13 14">SRC1lrK2f</strain>
    </source>
</reference>
<evidence type="ECO:0000256" key="3">
    <source>
        <dbReference type="ARBA" id="ARBA00022679"/>
    </source>
</evidence>
<keyword evidence="10" id="KW-0175">Coiled coil</keyword>
<dbReference type="Gene3D" id="1.20.120.1750">
    <property type="match status" value="1"/>
</dbReference>
<dbReference type="CDD" id="cd20335">
    <property type="entry name" value="BRcat_RBR"/>
    <property type="match status" value="1"/>
</dbReference>
<dbReference type="GO" id="GO:0008270">
    <property type="term" value="F:zinc ion binding"/>
    <property type="evidence" value="ECO:0007669"/>
    <property type="project" value="UniProtKB-KW"/>
</dbReference>
<dbReference type="SMART" id="SM00647">
    <property type="entry name" value="IBR"/>
    <property type="match status" value="2"/>
</dbReference>
<name>A0A177DDH2_ALTAL</name>
<dbReference type="CDD" id="cd20336">
    <property type="entry name" value="Rcat_RBR"/>
    <property type="match status" value="1"/>
</dbReference>
<dbReference type="EMBL" id="KV441487">
    <property type="protein sequence ID" value="OAG17287.1"/>
    <property type="molecule type" value="Genomic_DNA"/>
</dbReference>
<dbReference type="RefSeq" id="XP_018382708.1">
    <property type="nucleotide sequence ID" value="XM_018534861.1"/>
</dbReference>
<dbReference type="PROSITE" id="PS50089">
    <property type="entry name" value="ZF_RING_2"/>
    <property type="match status" value="1"/>
</dbReference>
<protein>
    <recommendedName>
        <fullName evidence="2">RBR-type E3 ubiquitin transferase</fullName>
        <ecNumber evidence="2">2.3.2.31</ecNumber>
    </recommendedName>
</protein>
<keyword evidence="7" id="KW-0833">Ubl conjugation pathway</keyword>
<dbReference type="AlphaFoldDB" id="A0A177DDH2"/>
<dbReference type="Pfam" id="PF22191">
    <property type="entry name" value="IBR_1"/>
    <property type="match status" value="1"/>
</dbReference>